<evidence type="ECO:0000256" key="4">
    <source>
        <dbReference type="ARBA" id="ARBA00023136"/>
    </source>
</evidence>
<dbReference type="Pfam" id="PF04991">
    <property type="entry name" value="LicD"/>
    <property type="match status" value="1"/>
</dbReference>
<feature type="transmembrane region" description="Helical" evidence="5">
    <location>
        <begin position="13"/>
        <end position="31"/>
    </location>
</feature>
<comment type="caution">
    <text evidence="7">The sequence shown here is derived from an EMBL/GenBank/DDBJ whole genome shotgun (WGS) entry which is preliminary data.</text>
</comment>
<feature type="domain" description="LicD/FKTN/FKRP nucleotidyltransferase" evidence="6">
    <location>
        <begin position="453"/>
        <end position="613"/>
    </location>
</feature>
<dbReference type="InterPro" id="IPR009644">
    <property type="entry name" value="FKTN/MNN4/W02B3.4-1"/>
</dbReference>
<dbReference type="GO" id="GO:0016020">
    <property type="term" value="C:membrane"/>
    <property type="evidence" value="ECO:0007669"/>
    <property type="project" value="UniProtKB-SubCell"/>
</dbReference>
<keyword evidence="2 5" id="KW-0812">Transmembrane</keyword>
<keyword evidence="3 5" id="KW-1133">Transmembrane helix</keyword>
<evidence type="ECO:0000256" key="2">
    <source>
        <dbReference type="ARBA" id="ARBA00022692"/>
    </source>
</evidence>
<protein>
    <recommendedName>
        <fullName evidence="6">LicD/FKTN/FKRP nucleotidyltransferase domain-containing protein</fullName>
    </recommendedName>
</protein>
<reference evidence="7 8" key="1">
    <citation type="submission" date="2013-12" db="EMBL/GenBank/DDBJ databases">
        <title>The Genome Sequence of Candida albicans P78048.</title>
        <authorList>
            <consortium name="The Broad Institute Genome Sequencing Platform"/>
            <consortium name="The Broad Institute Genome Sequencing Center for Infectious Disease"/>
            <person name="Cuomo C."/>
            <person name="Bennett R."/>
            <person name="Hirakawa M."/>
            <person name="Noverr M."/>
            <person name="Mitchell A."/>
            <person name="Young S.K."/>
            <person name="Zeng Q."/>
            <person name="Gargeya S."/>
            <person name="Fitzgerald M."/>
            <person name="Abouelleil A."/>
            <person name="Alvarado L."/>
            <person name="Berlin A.M."/>
            <person name="Chapman S.B."/>
            <person name="Dewar J."/>
            <person name="Goldberg J."/>
            <person name="Griggs A."/>
            <person name="Gujja S."/>
            <person name="Hansen M."/>
            <person name="Howarth C."/>
            <person name="Imamovic A."/>
            <person name="Larimer J."/>
            <person name="McCowan C."/>
            <person name="Murphy C."/>
            <person name="Pearson M."/>
            <person name="Priest M."/>
            <person name="Roberts A."/>
            <person name="Saif S."/>
            <person name="Shea T."/>
            <person name="Sykes S."/>
            <person name="Wortman J."/>
            <person name="Nusbaum C."/>
            <person name="Birren B."/>
        </authorList>
    </citation>
    <scope>NUCLEOTIDE SEQUENCE [LARGE SCALE GENOMIC DNA]</scope>
    <source>
        <strain evidence="7 8">P78048</strain>
    </source>
</reference>
<evidence type="ECO:0000313" key="8">
    <source>
        <dbReference type="Proteomes" id="UP000030161"/>
    </source>
</evidence>
<evidence type="ECO:0000256" key="3">
    <source>
        <dbReference type="ARBA" id="ARBA00022989"/>
    </source>
</evidence>
<comment type="subcellular location">
    <subcellularLocation>
        <location evidence="1">Membrane</location>
        <topology evidence="1">Single-pass membrane protein</topology>
    </subcellularLocation>
</comment>
<dbReference type="PANTHER" id="PTHR15407:SF28">
    <property type="entry name" value="RIBITOL-5-PHOSPHATE TRANSFERASE FKTN"/>
    <property type="match status" value="1"/>
</dbReference>
<sequence length="848" mass="98960">MPRLKRALLSPKLFVKSILLFTIVYTIYLSTSTTTSVYLSTTQSKLNIYTNQLYQKINLQFNQWYYNILVYDYNLFSDSNFQQQLTIIKSEKLQDENHKIDLWNLDDSFNLPVSVKVPNYLLSPSSSSSSSTDKKPLIQPFDPRLTLSVYYNYIETNKDNGNDLKLPFHWSDWVDFSKLHKYILNPSKTDLCSSLFDISNNDKLNKDSEIKSVDQYCQFIGNANNGNENKATNMLGYKIFAPAQAQTGANHELIGKSYLYTQAPSPKRLIFLTNTNGNYQFDVDNYNVNNISNSILYNEKLTSNLASKVNKENEQSSTLNVLSSYISLIKNSPPSLLPTKQQNNPKDNEIDSHIIEIPEEYFINDPQSIINQLESSNSQLSNSEKDFLSSIKYSVDCKDPPKYFYEAKYVKAMKENWSGEHYDWRFYNGLTIHNAQQQSIILHRLLKNYLKFTQSNNLITWIAHGSLLSWYWNGINFPWDTDIDVQMPIHELYQLARFYNQSLVVENAGTKRLGNSDKTEEFEFDGMGRYFIDVGSSVTHRTKGNGNNNIDARFIDIDTGLYIDITGLALTNEESPDRYNDFLTIDQNTDAGKQKFDQLKQNQKDGDKNNNYSLKNQQLKLYNCRNNHFSSYNELSPLIQTVVENQPGYIPKNFMYILNDEYNLKSLAKKNHRDFTYFNNFNLWLNTKDVSKYLAHKHSPNENSPDGSNQAYSLIKFNKLSKSDHINLLKYNPIMMKEYLETMNFTNYHNLELSQLLKISNYNHNHNNAQTNVSNIGIYRESYDLFNHYRNNYKLGYSLRPDHFINFIIHDNSRWDYQLQVDDLIKLQKQLENDSQQQQEQHHEQQQG</sequence>
<dbReference type="PANTHER" id="PTHR15407">
    <property type="entry name" value="FUKUTIN-RELATED"/>
    <property type="match status" value="1"/>
</dbReference>
<evidence type="ECO:0000256" key="5">
    <source>
        <dbReference type="SAM" id="Phobius"/>
    </source>
</evidence>
<evidence type="ECO:0000256" key="1">
    <source>
        <dbReference type="ARBA" id="ARBA00004167"/>
    </source>
</evidence>
<dbReference type="GO" id="GO:0009100">
    <property type="term" value="P:glycoprotein metabolic process"/>
    <property type="evidence" value="ECO:0007669"/>
    <property type="project" value="UniProtKB-ARBA"/>
</dbReference>
<dbReference type="Proteomes" id="UP000030161">
    <property type="component" value="Unassembled WGS sequence"/>
</dbReference>
<keyword evidence="4 5" id="KW-0472">Membrane</keyword>
<dbReference type="InterPro" id="IPR007074">
    <property type="entry name" value="LicD/FKTN/FKRP_NTP_transf"/>
</dbReference>
<evidence type="ECO:0000313" key="7">
    <source>
        <dbReference type="EMBL" id="KGR14912.1"/>
    </source>
</evidence>
<gene>
    <name evidence="7" type="ORF">MG3_01784</name>
</gene>
<name>A0AB34Q0G8_CANAX</name>
<proteinExistence type="predicted"/>
<accession>A0AB34Q0G8</accession>
<organism evidence="7 8">
    <name type="scientific">Candida albicans P78048</name>
    <dbReference type="NCBI Taxonomy" id="1094989"/>
    <lineage>
        <taxon>Eukaryota</taxon>
        <taxon>Fungi</taxon>
        <taxon>Dikarya</taxon>
        <taxon>Ascomycota</taxon>
        <taxon>Saccharomycotina</taxon>
        <taxon>Pichiomycetes</taxon>
        <taxon>Debaryomycetaceae</taxon>
        <taxon>Candida/Lodderomyces clade</taxon>
        <taxon>Candida</taxon>
    </lineage>
</organism>
<dbReference type="AlphaFoldDB" id="A0AB34Q0G8"/>
<evidence type="ECO:0000259" key="6">
    <source>
        <dbReference type="Pfam" id="PF04991"/>
    </source>
</evidence>
<dbReference type="EMBL" id="AJIX01000012">
    <property type="protein sequence ID" value="KGR14912.1"/>
    <property type="molecule type" value="Genomic_DNA"/>
</dbReference>